<organism evidence="2 3">
    <name type="scientific">Hyalella azteca</name>
    <name type="common">Amphipod</name>
    <dbReference type="NCBI Taxonomy" id="294128"/>
    <lineage>
        <taxon>Eukaryota</taxon>
        <taxon>Metazoa</taxon>
        <taxon>Ecdysozoa</taxon>
        <taxon>Arthropoda</taxon>
        <taxon>Crustacea</taxon>
        <taxon>Multicrustacea</taxon>
        <taxon>Malacostraca</taxon>
        <taxon>Eumalacostraca</taxon>
        <taxon>Peracarida</taxon>
        <taxon>Amphipoda</taxon>
        <taxon>Senticaudata</taxon>
        <taxon>Talitrida</taxon>
        <taxon>Talitroidea</taxon>
        <taxon>Hyalellidae</taxon>
        <taxon>Hyalella</taxon>
    </lineage>
</organism>
<dbReference type="OrthoDB" id="10509106at2759"/>
<dbReference type="RefSeq" id="XP_018011431.1">
    <property type="nucleotide sequence ID" value="XM_018155942.2"/>
</dbReference>
<evidence type="ECO:0000313" key="3">
    <source>
        <dbReference type="RefSeq" id="XP_018011431.1"/>
    </source>
</evidence>
<feature type="region of interest" description="Disordered" evidence="1">
    <location>
        <begin position="106"/>
        <end position="128"/>
    </location>
</feature>
<dbReference type="AlphaFoldDB" id="A0A8B7ND25"/>
<gene>
    <name evidence="3" type="primary">LOC108668697</name>
</gene>
<accession>A0A8B7ND25</accession>
<sequence>METSVKKLEILFGEAEQQLSVLSTKVDAQCCLLDQSSVSADTSDNNSNASLKSITSVVGCVKDLRSELLKVAADVATLQEQQQQVMQSITSELLALSENYASLPHLISRPPVHPTAGAESPLDPLRGQ</sequence>
<dbReference type="KEGG" id="hazt:108668697"/>
<name>A0A8B7ND25_HYAAZ</name>
<protein>
    <submittedName>
        <fullName evidence="3">Uncharacterized protein LOC108668697</fullName>
    </submittedName>
</protein>
<reference evidence="3" key="1">
    <citation type="submission" date="2025-08" db="UniProtKB">
        <authorList>
            <consortium name="RefSeq"/>
        </authorList>
    </citation>
    <scope>IDENTIFICATION</scope>
    <source>
        <tissue evidence="3">Whole organism</tissue>
    </source>
</reference>
<keyword evidence="2" id="KW-1185">Reference proteome</keyword>
<dbReference type="Gene3D" id="6.10.250.1380">
    <property type="match status" value="1"/>
</dbReference>
<proteinExistence type="predicted"/>
<dbReference type="Proteomes" id="UP000694843">
    <property type="component" value="Unplaced"/>
</dbReference>
<evidence type="ECO:0000313" key="2">
    <source>
        <dbReference type="Proteomes" id="UP000694843"/>
    </source>
</evidence>
<evidence type="ECO:0000256" key="1">
    <source>
        <dbReference type="SAM" id="MobiDB-lite"/>
    </source>
</evidence>
<dbReference type="GeneID" id="108668697"/>